<dbReference type="STRING" id="65489.A0A0D3GHF4"/>
<dbReference type="Gramene" id="OBART06G17220.1">
    <property type="protein sequence ID" value="OBART06G17220.1"/>
    <property type="gene ID" value="OBART06G17220"/>
</dbReference>
<dbReference type="EnsemblPlants" id="OBART06G17220.1">
    <property type="protein sequence ID" value="OBART06G17220.1"/>
    <property type="gene ID" value="OBART06G17220"/>
</dbReference>
<organism evidence="3">
    <name type="scientific">Oryza barthii</name>
    <dbReference type="NCBI Taxonomy" id="65489"/>
    <lineage>
        <taxon>Eukaryota</taxon>
        <taxon>Viridiplantae</taxon>
        <taxon>Streptophyta</taxon>
        <taxon>Embryophyta</taxon>
        <taxon>Tracheophyta</taxon>
        <taxon>Spermatophyta</taxon>
        <taxon>Magnoliopsida</taxon>
        <taxon>Liliopsida</taxon>
        <taxon>Poales</taxon>
        <taxon>Poaceae</taxon>
        <taxon>BOP clade</taxon>
        <taxon>Oryzoideae</taxon>
        <taxon>Oryzeae</taxon>
        <taxon>Oryzinae</taxon>
        <taxon>Oryza</taxon>
    </lineage>
</organism>
<feature type="chain" id="PRO_5002262881" evidence="2">
    <location>
        <begin position="27"/>
        <end position="114"/>
    </location>
</feature>
<reference evidence="3" key="2">
    <citation type="submission" date="2015-03" db="UniProtKB">
        <authorList>
            <consortium name="EnsemblPlants"/>
        </authorList>
    </citation>
    <scope>IDENTIFICATION</scope>
</reference>
<dbReference type="AlphaFoldDB" id="A0A0D3GHF4"/>
<dbReference type="PaxDb" id="65489-OBART06G17220.1"/>
<name>A0A0D3GHF4_9ORYZ</name>
<feature type="compositionally biased region" description="Gly residues" evidence="1">
    <location>
        <begin position="47"/>
        <end position="60"/>
    </location>
</feature>
<dbReference type="HOGENOM" id="CLU_2065568_0_0_1"/>
<protein>
    <submittedName>
        <fullName evidence="3">Uncharacterized protein</fullName>
    </submittedName>
</protein>
<keyword evidence="2" id="KW-0732">Signal</keyword>
<evidence type="ECO:0000313" key="4">
    <source>
        <dbReference type="Proteomes" id="UP000026960"/>
    </source>
</evidence>
<proteinExistence type="predicted"/>
<evidence type="ECO:0000313" key="3">
    <source>
        <dbReference type="EnsemblPlants" id="OBART06G17220.1"/>
    </source>
</evidence>
<evidence type="ECO:0000256" key="1">
    <source>
        <dbReference type="SAM" id="MobiDB-lite"/>
    </source>
</evidence>
<dbReference type="eggNOG" id="ENOG502R7BS">
    <property type="taxonomic scope" value="Eukaryota"/>
</dbReference>
<keyword evidence="4" id="KW-1185">Reference proteome</keyword>
<evidence type="ECO:0000256" key="2">
    <source>
        <dbReference type="SAM" id="SignalP"/>
    </source>
</evidence>
<feature type="signal peptide" evidence="2">
    <location>
        <begin position="1"/>
        <end position="26"/>
    </location>
</feature>
<sequence>MAAKAAVVMALFLACTLDRAWTPTGAARTMTMMMVQRGEVSAVVAVNGGGGGRGGRGNNGGAQPEQRKEFVGMAAFTRSLAVAPPPPPSVHGDREVPSGPDPIHHGASPSSASP</sequence>
<dbReference type="Proteomes" id="UP000026960">
    <property type="component" value="Chromosome 6"/>
</dbReference>
<dbReference type="PROSITE" id="PS51257">
    <property type="entry name" value="PROKAR_LIPOPROTEIN"/>
    <property type="match status" value="1"/>
</dbReference>
<reference evidence="3" key="1">
    <citation type="journal article" date="2009" name="Rice">
        <title>De Novo Next Generation Sequencing of Plant Genomes.</title>
        <authorList>
            <person name="Rounsley S."/>
            <person name="Marri P.R."/>
            <person name="Yu Y."/>
            <person name="He R."/>
            <person name="Sisneros N."/>
            <person name="Goicoechea J.L."/>
            <person name="Lee S.J."/>
            <person name="Angelova A."/>
            <person name="Kudrna D."/>
            <person name="Luo M."/>
            <person name="Affourtit J."/>
            <person name="Desany B."/>
            <person name="Knight J."/>
            <person name="Niazi F."/>
            <person name="Egholm M."/>
            <person name="Wing R.A."/>
        </authorList>
    </citation>
    <scope>NUCLEOTIDE SEQUENCE [LARGE SCALE GENOMIC DNA]</scope>
    <source>
        <strain evidence="3">cv. IRGC 105608</strain>
    </source>
</reference>
<feature type="region of interest" description="Disordered" evidence="1">
    <location>
        <begin position="46"/>
        <end position="114"/>
    </location>
</feature>
<accession>A0A0D3GHF4</accession>